<dbReference type="AlphaFoldDB" id="A0A495V3H0"/>
<evidence type="ECO:0000259" key="2">
    <source>
        <dbReference type="Pfam" id="PF01882"/>
    </source>
</evidence>
<proteinExistence type="predicted"/>
<dbReference type="RefSeq" id="WP_120799696.1">
    <property type="nucleotide sequence ID" value="NZ_RBXL01000001.1"/>
</dbReference>
<sequence length="336" mass="36321">MGTNLPGAPRAKDAKPPHAGTEGVLPALTELIALREQARRLDLAPRGRVLATRTGGHVARFRGRGMEFDESRVYQPGDDPRNMDWRVTARAGRAHVKLFREERERPVWLLVDQGPSMRFGTRIAFKSVVAARAAALLGWAAVDRGDRVGGLVFDETRHLERRPASRAAGLLPLLDRLASPAPAFSADAGLSGQAGGYTSLGDAAGHLVRLVRPGSLVAVISDFADILRAQTRWMTELAAGCEVILLPVHDSIEFQAPPSGRYPVTDGHRRGLLDLTRSGSREAYEDLFRSRMDALERLARRNRAHLLRLTADIPVGPALALGLGGRGRLPAAGGFA</sequence>
<reference evidence="3 4" key="1">
    <citation type="submission" date="2018-10" db="EMBL/GenBank/DDBJ databases">
        <title>Genomic Encyclopedia of Archaeal and Bacterial Type Strains, Phase II (KMG-II): from individual species to whole genera.</title>
        <authorList>
            <person name="Goeker M."/>
        </authorList>
    </citation>
    <scope>NUCLEOTIDE SEQUENCE [LARGE SCALE GENOMIC DNA]</scope>
    <source>
        <strain evidence="3 4">DSM 235</strain>
    </source>
</reference>
<name>A0A495V3H0_9GAMM</name>
<dbReference type="SUPFAM" id="SSF53300">
    <property type="entry name" value="vWA-like"/>
    <property type="match status" value="1"/>
</dbReference>
<dbReference type="InterPro" id="IPR002881">
    <property type="entry name" value="DUF58"/>
</dbReference>
<evidence type="ECO:0000313" key="4">
    <source>
        <dbReference type="Proteomes" id="UP000274556"/>
    </source>
</evidence>
<comment type="caution">
    <text evidence="3">The sequence shown here is derived from an EMBL/GenBank/DDBJ whole genome shotgun (WGS) entry which is preliminary data.</text>
</comment>
<keyword evidence="4" id="KW-1185">Reference proteome</keyword>
<evidence type="ECO:0000313" key="3">
    <source>
        <dbReference type="EMBL" id="RKT43133.1"/>
    </source>
</evidence>
<organism evidence="3 4">
    <name type="scientific">Thiocapsa rosea</name>
    <dbReference type="NCBI Taxonomy" id="69360"/>
    <lineage>
        <taxon>Bacteria</taxon>
        <taxon>Pseudomonadati</taxon>
        <taxon>Pseudomonadota</taxon>
        <taxon>Gammaproteobacteria</taxon>
        <taxon>Chromatiales</taxon>
        <taxon>Chromatiaceae</taxon>
        <taxon>Thiocapsa</taxon>
    </lineage>
</organism>
<dbReference type="InterPro" id="IPR036465">
    <property type="entry name" value="vWFA_dom_sf"/>
</dbReference>
<gene>
    <name evidence="3" type="ORF">BDD21_0444</name>
</gene>
<protein>
    <submittedName>
        <fullName evidence="3">Uncharacterized protein DUF58</fullName>
    </submittedName>
</protein>
<dbReference type="Proteomes" id="UP000274556">
    <property type="component" value="Unassembled WGS sequence"/>
</dbReference>
<accession>A0A495V3H0</accession>
<dbReference type="EMBL" id="RBXL01000001">
    <property type="protein sequence ID" value="RKT43133.1"/>
    <property type="molecule type" value="Genomic_DNA"/>
</dbReference>
<feature type="domain" description="DUF58" evidence="2">
    <location>
        <begin position="70"/>
        <end position="288"/>
    </location>
</feature>
<dbReference type="Pfam" id="PF01882">
    <property type="entry name" value="DUF58"/>
    <property type="match status" value="1"/>
</dbReference>
<dbReference type="PANTHER" id="PTHR33608:SF12">
    <property type="entry name" value="DUF58 DOMAIN-CONTAINING PROTEIN"/>
    <property type="match status" value="1"/>
</dbReference>
<evidence type="ECO:0000256" key="1">
    <source>
        <dbReference type="SAM" id="MobiDB-lite"/>
    </source>
</evidence>
<dbReference type="OrthoDB" id="9776116at2"/>
<feature type="region of interest" description="Disordered" evidence="1">
    <location>
        <begin position="1"/>
        <end position="22"/>
    </location>
</feature>
<dbReference type="PANTHER" id="PTHR33608">
    <property type="entry name" value="BLL2464 PROTEIN"/>
    <property type="match status" value="1"/>
</dbReference>